<name>A0ABX5FET8_9BURK</name>
<accession>A0ABX5FET8</accession>
<dbReference type="InterPro" id="IPR036192">
    <property type="entry name" value="Cell_div_ZapA-like_sf"/>
</dbReference>
<evidence type="ECO:0000256" key="8">
    <source>
        <dbReference type="ARBA" id="ARBA00026068"/>
    </source>
</evidence>
<protein>
    <recommendedName>
        <fullName evidence="2">Cell division protein ZapA</fullName>
    </recommendedName>
    <alternativeName>
        <fullName evidence="9">Z ring-associated protein ZapA</fullName>
    </alternativeName>
</protein>
<reference evidence="10 11" key="1">
    <citation type="journal article" date="2017" name="Front. Microbiol.">
        <title>Genome of Ca. Pandoraea novymonadis, an Endosymbiotic Bacterium of the Trypanosomatid Novymonas esmeraldas.</title>
        <authorList>
            <person name="Kostygov A.Y."/>
            <person name="Butenko A."/>
            <person name="Nenarokova A."/>
            <person name="Tashyreva D."/>
            <person name="Flegontov P."/>
            <person name="Lukes J."/>
            <person name="Yurchenko V."/>
        </authorList>
    </citation>
    <scope>NUCLEOTIDE SEQUENCE [LARGE SCALE GENOMIC DNA]</scope>
    <source>
        <strain evidence="10 11">E262</strain>
    </source>
</reference>
<dbReference type="GO" id="GO:0051301">
    <property type="term" value="P:cell division"/>
    <property type="evidence" value="ECO:0007669"/>
    <property type="project" value="UniProtKB-KW"/>
</dbReference>
<dbReference type="PANTHER" id="PTHR34981:SF1">
    <property type="entry name" value="CELL DIVISION PROTEIN ZAPA"/>
    <property type="match status" value="1"/>
</dbReference>
<dbReference type="Proteomes" id="UP000242660">
    <property type="component" value="Unassembled WGS sequence"/>
</dbReference>
<proteinExistence type="predicted"/>
<keyword evidence="5" id="KW-0717">Septation</keyword>
<evidence type="ECO:0000256" key="3">
    <source>
        <dbReference type="ARBA" id="ARBA00022490"/>
    </source>
</evidence>
<evidence type="ECO:0000256" key="1">
    <source>
        <dbReference type="ARBA" id="ARBA00004496"/>
    </source>
</evidence>
<keyword evidence="11" id="KW-1185">Reference proteome</keyword>
<dbReference type="Pfam" id="PF05164">
    <property type="entry name" value="ZapA"/>
    <property type="match status" value="1"/>
</dbReference>
<comment type="caution">
    <text evidence="10">The sequence shown here is derived from an EMBL/GenBank/DDBJ whole genome shotgun (WGS) entry which is preliminary data.</text>
</comment>
<keyword evidence="4 10" id="KW-0132">Cell division</keyword>
<comment type="function">
    <text evidence="7">Activator of cell division through the inhibition of FtsZ GTPase activity, therefore promoting FtsZ assembly into bundles of protofilaments necessary for the formation of the division Z ring. It is recruited early at mid-cell but it is not essential for cell division.</text>
</comment>
<dbReference type="PANTHER" id="PTHR34981">
    <property type="entry name" value="CELL DIVISION PROTEIN ZAPA"/>
    <property type="match status" value="1"/>
</dbReference>
<keyword evidence="6" id="KW-0131">Cell cycle</keyword>
<dbReference type="RefSeq" id="WP_106182480.1">
    <property type="nucleotide sequence ID" value="NZ_MUHY01000001.1"/>
</dbReference>
<gene>
    <name evidence="10" type="primary">zapA</name>
    <name evidence="10" type="ORF">BZL35_00461</name>
</gene>
<evidence type="ECO:0000256" key="6">
    <source>
        <dbReference type="ARBA" id="ARBA00023306"/>
    </source>
</evidence>
<evidence type="ECO:0000256" key="4">
    <source>
        <dbReference type="ARBA" id="ARBA00022618"/>
    </source>
</evidence>
<keyword evidence="3" id="KW-0963">Cytoplasm</keyword>
<dbReference type="Gene3D" id="3.30.160.880">
    <property type="entry name" value="Cell division protein ZapA protomer, N-terminal domain"/>
    <property type="match status" value="1"/>
</dbReference>
<comment type="subunit">
    <text evidence="8">Homodimer. Interacts with FtsZ.</text>
</comment>
<comment type="subcellular location">
    <subcellularLocation>
        <location evidence="1">Cytoplasm</location>
    </subcellularLocation>
</comment>
<dbReference type="Gene3D" id="1.20.5.50">
    <property type="match status" value="1"/>
</dbReference>
<evidence type="ECO:0000313" key="11">
    <source>
        <dbReference type="Proteomes" id="UP000242660"/>
    </source>
</evidence>
<evidence type="ECO:0000256" key="7">
    <source>
        <dbReference type="ARBA" id="ARBA00024910"/>
    </source>
</evidence>
<dbReference type="EMBL" id="MUHY01000001">
    <property type="protein sequence ID" value="PSB92226.1"/>
    <property type="molecule type" value="Genomic_DNA"/>
</dbReference>
<evidence type="ECO:0000256" key="5">
    <source>
        <dbReference type="ARBA" id="ARBA00023210"/>
    </source>
</evidence>
<dbReference type="SUPFAM" id="SSF102829">
    <property type="entry name" value="Cell division protein ZapA-like"/>
    <property type="match status" value="1"/>
</dbReference>
<evidence type="ECO:0000256" key="9">
    <source>
        <dbReference type="ARBA" id="ARBA00033158"/>
    </source>
</evidence>
<dbReference type="InterPro" id="IPR007838">
    <property type="entry name" value="Cell_div_ZapA-like"/>
</dbReference>
<organism evidence="10 11">
    <name type="scientific">Candidatus Pandoraea novymonadis</name>
    <dbReference type="NCBI Taxonomy" id="1808959"/>
    <lineage>
        <taxon>Bacteria</taxon>
        <taxon>Pseudomonadati</taxon>
        <taxon>Pseudomonadota</taxon>
        <taxon>Betaproteobacteria</taxon>
        <taxon>Burkholderiales</taxon>
        <taxon>Burkholderiaceae</taxon>
        <taxon>Pandoraea</taxon>
    </lineage>
</organism>
<evidence type="ECO:0000313" key="10">
    <source>
        <dbReference type="EMBL" id="PSB92226.1"/>
    </source>
</evidence>
<dbReference type="InterPro" id="IPR042233">
    <property type="entry name" value="Cell_div_ZapA_N"/>
</dbReference>
<sequence>MTIKQLEVEILTQSYKLACLPEHEADLRLAVSRLDAEMRKVRESTAVRGMDRIAVIAALSLTSELLTLEKSIVTGQAFHTEEIQHRINEMNNRLDSILDQYQQF</sequence>
<evidence type="ECO:0000256" key="2">
    <source>
        <dbReference type="ARBA" id="ARBA00015195"/>
    </source>
</evidence>